<protein>
    <submittedName>
        <fullName evidence="7">T cell-interacting, activating receptor on myeloid cells 1</fullName>
    </submittedName>
</protein>
<dbReference type="SMART" id="SM00409">
    <property type="entry name" value="IG"/>
    <property type="match status" value="2"/>
</dbReference>
<dbReference type="FunCoup" id="D3ZW99">
    <property type="interactions" value="1"/>
</dbReference>
<evidence type="ECO:0000256" key="2">
    <source>
        <dbReference type="ARBA" id="ARBA00023157"/>
    </source>
</evidence>
<keyword evidence="4" id="KW-0393">Immunoglobulin domain</keyword>
<dbReference type="InParanoid" id="D3ZW99"/>
<dbReference type="OrthoDB" id="9897029at2759"/>
<dbReference type="InterPro" id="IPR003599">
    <property type="entry name" value="Ig_sub"/>
</dbReference>
<dbReference type="InterPro" id="IPR007110">
    <property type="entry name" value="Ig-like_dom"/>
</dbReference>
<keyword evidence="1" id="KW-0732">Signal</keyword>
<proteinExistence type="predicted"/>
<dbReference type="InterPro" id="IPR013783">
    <property type="entry name" value="Ig-like_fold"/>
</dbReference>
<dbReference type="Bgee" id="ENSRNOG00000055581">
    <property type="expression patterns" value="Expressed in spleen"/>
</dbReference>
<dbReference type="Proteomes" id="UP000002494">
    <property type="component" value="Chromosome 1"/>
</dbReference>
<evidence type="ECO:0000259" key="6">
    <source>
        <dbReference type="PROSITE" id="PS50835"/>
    </source>
</evidence>
<evidence type="ECO:0000313" key="7">
    <source>
        <dbReference type="Ensembl" id="ENSRNOP00000073926.2"/>
    </source>
</evidence>
<feature type="transmembrane region" description="Helical" evidence="5">
    <location>
        <begin position="272"/>
        <end position="294"/>
    </location>
</feature>
<evidence type="ECO:0000313" key="8">
    <source>
        <dbReference type="Proteomes" id="UP000002494"/>
    </source>
</evidence>
<dbReference type="GeneTree" id="ENSGT01150000286974"/>
<dbReference type="HOGENOM" id="CLU_021100_1_0_1"/>
<dbReference type="STRING" id="10116.ENSRNOP00000073926"/>
<dbReference type="SUPFAM" id="SSF48726">
    <property type="entry name" value="Immunoglobulin"/>
    <property type="match status" value="2"/>
</dbReference>
<dbReference type="GO" id="GO:0034987">
    <property type="term" value="F:immunoglobulin receptor binding"/>
    <property type="evidence" value="ECO:0000266"/>
    <property type="project" value="RGD"/>
</dbReference>
<dbReference type="GO" id="GO:0005886">
    <property type="term" value="C:plasma membrane"/>
    <property type="evidence" value="ECO:0000266"/>
    <property type="project" value="RGD"/>
</dbReference>
<organism evidence="7 8">
    <name type="scientific">Rattus norvegicus</name>
    <name type="common">Rat</name>
    <dbReference type="NCBI Taxonomy" id="10116"/>
    <lineage>
        <taxon>Eukaryota</taxon>
        <taxon>Metazoa</taxon>
        <taxon>Chordata</taxon>
        <taxon>Craniata</taxon>
        <taxon>Vertebrata</taxon>
        <taxon>Euteleostomi</taxon>
        <taxon>Mammalia</taxon>
        <taxon>Eutheria</taxon>
        <taxon>Euarchontoglires</taxon>
        <taxon>Glires</taxon>
        <taxon>Rodentia</taxon>
        <taxon>Myomorpha</taxon>
        <taxon>Muroidea</taxon>
        <taxon>Muridae</taxon>
        <taxon>Murinae</taxon>
        <taxon>Rattus</taxon>
    </lineage>
</organism>
<dbReference type="VEuPathDB" id="HostDB:ENSRNOG00000055581"/>
<name>D3ZW99_RAT</name>
<keyword evidence="8" id="KW-1185">Reference proteome</keyword>
<evidence type="ECO:0000256" key="1">
    <source>
        <dbReference type="ARBA" id="ARBA00022729"/>
    </source>
</evidence>
<dbReference type="InterPro" id="IPR036179">
    <property type="entry name" value="Ig-like_dom_sf"/>
</dbReference>
<dbReference type="GO" id="GO:1900017">
    <property type="term" value="P:positive regulation of cytokine production involved in inflammatory response"/>
    <property type="evidence" value="ECO:0000266"/>
    <property type="project" value="RGD"/>
</dbReference>
<dbReference type="eggNOG" id="ENOG502RYEX">
    <property type="taxonomic scope" value="Eukaryota"/>
</dbReference>
<gene>
    <name evidence="7 9" type="primary">Tarm1</name>
</gene>
<dbReference type="Reactome" id="R-RNO-6798695">
    <property type="pathway name" value="Neutrophil degranulation"/>
</dbReference>
<accession>D3ZW99</accession>
<evidence type="ECO:0000256" key="3">
    <source>
        <dbReference type="ARBA" id="ARBA00023180"/>
    </source>
</evidence>
<dbReference type="PROSITE" id="PS50835">
    <property type="entry name" value="IG_LIKE"/>
    <property type="match status" value="1"/>
</dbReference>
<dbReference type="PANTHER" id="PTHR11738">
    <property type="entry name" value="MHC CLASS I NK CELL RECEPTOR"/>
    <property type="match status" value="1"/>
</dbReference>
<feature type="domain" description="Ig-like" evidence="6">
    <location>
        <begin position="140"/>
        <end position="233"/>
    </location>
</feature>
<dbReference type="RGD" id="1564272">
    <property type="gene designation" value="Tarm1"/>
</dbReference>
<keyword evidence="5" id="KW-1133">Transmembrane helix</keyword>
<dbReference type="PANTHER" id="PTHR11738:SF157">
    <property type="entry name" value="T-CELL-INTERACTING, ACTIVATING RECEPTOR ON MYELOID CELLS PROTEIN 1"/>
    <property type="match status" value="1"/>
</dbReference>
<dbReference type="AlphaFoldDB" id="D3ZW99"/>
<keyword evidence="2" id="KW-1015">Disulfide bond</keyword>
<reference evidence="7" key="3">
    <citation type="submission" date="2025-09" db="UniProtKB">
        <authorList>
            <consortium name="Ensembl"/>
        </authorList>
    </citation>
    <scope>IDENTIFICATION</scope>
    <source>
        <strain evidence="7">Brown Norway</strain>
    </source>
</reference>
<dbReference type="GO" id="GO:2000515">
    <property type="term" value="P:negative regulation of CD4-positive, alpha-beta T cell activation"/>
    <property type="evidence" value="ECO:0000266"/>
    <property type="project" value="RGD"/>
</dbReference>
<dbReference type="Pfam" id="PF13927">
    <property type="entry name" value="Ig_3"/>
    <property type="match status" value="1"/>
</dbReference>
<evidence type="ECO:0000313" key="9">
    <source>
        <dbReference type="RGD" id="1564272"/>
    </source>
</evidence>
<dbReference type="Gene3D" id="2.60.40.10">
    <property type="entry name" value="Immunoglobulins"/>
    <property type="match status" value="2"/>
</dbReference>
<dbReference type="Ensembl" id="ENSRNOT00000082095.3">
    <property type="protein sequence ID" value="ENSRNOP00000073926.2"/>
    <property type="gene ID" value="ENSRNOG00000055581.3"/>
</dbReference>
<evidence type="ECO:0000256" key="5">
    <source>
        <dbReference type="SAM" id="Phobius"/>
    </source>
</evidence>
<keyword evidence="5" id="KW-0812">Transmembrane</keyword>
<dbReference type="PaxDb" id="10116-ENSRNOP00000056008"/>
<keyword evidence="5" id="KW-0472">Membrane</keyword>
<dbReference type="AGR" id="RGD:1564272"/>
<sequence>MVSGSLDKLLHPSPQNPVFLPPFISFVCMSTFCFLPGPPSKPSLSAWPSTVLPTKSNVILRCKSPTPSKHFILKKEGFVLDTVKPYNLTEEMANFHFTELRQSDGGHYTCEYYSKWSHNTLSQPSDALFLLVTDENGYLPKPSFQAHHRGTVTAGSTVTLQCQKAGSVLGPIWFALLKVGHSTPVQTRGSAGMVLDFSLQNVTARDAGKYSCVYYQAKAPYRASDPSNLLEISVIDNHLPQDSAASTFPPQPKETSYKPLDTMTEDYTMGNLIRIGVAAVIILIVGGFLVEAWHSERLSPNRQW</sequence>
<dbReference type="FunFam" id="2.60.40.10:FF:000049">
    <property type="entry name" value="Leukocyte immunoglobulin-like receptor subfamily B member 1"/>
    <property type="match status" value="2"/>
</dbReference>
<dbReference type="OMA" id="TTICCSC"/>
<evidence type="ECO:0000256" key="4">
    <source>
        <dbReference type="ARBA" id="ARBA00023319"/>
    </source>
</evidence>
<keyword evidence="3" id="KW-0325">Glycoprotein</keyword>
<reference evidence="7" key="1">
    <citation type="submission" date="2024-01" db="EMBL/GenBank/DDBJ databases">
        <title>GRCr8: a new rat reference genome assembly contstructed from accurate long reads and long range scaffolding.</title>
        <authorList>
            <person name="Doris P.A."/>
            <person name="Kalbfleisch T."/>
            <person name="Li K."/>
            <person name="Howe K."/>
            <person name="Wood J."/>
        </authorList>
    </citation>
    <scope>NUCLEOTIDE SEQUENCE [LARGE SCALE GENOMIC DNA]</scope>
    <source>
        <strain evidence="7">Brown Norway</strain>
    </source>
</reference>
<dbReference type="Pfam" id="PF13895">
    <property type="entry name" value="Ig_2"/>
    <property type="match status" value="1"/>
</dbReference>
<dbReference type="GlyGen" id="D3ZW99">
    <property type="glycosylation" value="1 site"/>
</dbReference>
<dbReference type="GO" id="GO:0002764">
    <property type="term" value="P:immune response-regulating signaling pathway"/>
    <property type="evidence" value="ECO:0000318"/>
    <property type="project" value="GO_Central"/>
</dbReference>
<dbReference type="InterPro" id="IPR050412">
    <property type="entry name" value="Ig-like_Receptors_ImmuneReg"/>
</dbReference>
<reference evidence="7" key="2">
    <citation type="submission" date="2025-08" db="UniProtKB">
        <authorList>
            <consortium name="Ensembl"/>
        </authorList>
    </citation>
    <scope>IDENTIFICATION</scope>
    <source>
        <strain evidence="7">Brown Norway</strain>
    </source>
</reference>
<dbReference type="GO" id="GO:2000562">
    <property type="term" value="P:negative regulation of CD4-positive, alpha-beta T cell proliferation"/>
    <property type="evidence" value="ECO:0000266"/>
    <property type="project" value="RGD"/>
</dbReference>